<evidence type="ECO:0000313" key="2">
    <source>
        <dbReference type="Proteomes" id="UP000250443"/>
    </source>
</evidence>
<dbReference type="AlphaFoldDB" id="A0A2X2CAQ9"/>
<reference evidence="1 2" key="1">
    <citation type="submission" date="2018-06" db="EMBL/GenBank/DDBJ databases">
        <authorList>
            <consortium name="Pathogen Informatics"/>
            <person name="Doyle S."/>
        </authorList>
    </citation>
    <scope>NUCLEOTIDE SEQUENCE [LARGE SCALE GENOMIC DNA]</scope>
    <source>
        <strain evidence="1 2">NCTC11842</strain>
    </source>
</reference>
<dbReference type="EMBL" id="UAUF01000008">
    <property type="protein sequence ID" value="SPZ02796.1"/>
    <property type="molecule type" value="Genomic_DNA"/>
</dbReference>
<dbReference type="Proteomes" id="UP000250443">
    <property type="component" value="Unassembled WGS sequence"/>
</dbReference>
<evidence type="ECO:0000313" key="1">
    <source>
        <dbReference type="EMBL" id="SPZ02796.1"/>
    </source>
</evidence>
<protein>
    <submittedName>
        <fullName evidence="1">Uncharacterized protein</fullName>
    </submittedName>
</protein>
<proteinExistence type="predicted"/>
<organism evidence="1 2">
    <name type="scientific">Pseudomonas luteola</name>
    <dbReference type="NCBI Taxonomy" id="47886"/>
    <lineage>
        <taxon>Bacteria</taxon>
        <taxon>Pseudomonadati</taxon>
        <taxon>Pseudomonadota</taxon>
        <taxon>Gammaproteobacteria</taxon>
        <taxon>Pseudomonadales</taxon>
        <taxon>Pseudomonadaceae</taxon>
        <taxon>Pseudomonas</taxon>
    </lineage>
</organism>
<gene>
    <name evidence="1" type="ORF">NCTC11842_00834</name>
</gene>
<accession>A0A2X2CAQ9</accession>
<name>A0A2X2CAQ9_PSELU</name>
<sequence length="51" mass="5848">MTCSRHRLQSFNASALDPKRKRLGIIETANRFLFHITPTEPLIARLVENAL</sequence>